<dbReference type="EMBL" id="LWQU01000152">
    <property type="protein sequence ID" value="OAN48877.1"/>
    <property type="molecule type" value="Genomic_DNA"/>
</dbReference>
<keyword evidence="1" id="KW-0812">Transmembrane</keyword>
<dbReference type="Proteomes" id="UP000078543">
    <property type="component" value="Unassembled WGS sequence"/>
</dbReference>
<reference evidence="2 3" key="1">
    <citation type="submission" date="2016-04" db="EMBL/GenBank/DDBJ databases">
        <title>Draft genome sequence of freshwater magnetotactic bacteria Magnetospirillum marisnigri SP-1 and Magnetospirillum moscoviense BB-1.</title>
        <authorList>
            <person name="Koziaeva V."/>
            <person name="Dziuba M.V."/>
            <person name="Ivanov T.M."/>
            <person name="Kuznetsov B."/>
            <person name="Grouzdev D.S."/>
        </authorList>
    </citation>
    <scope>NUCLEOTIDE SEQUENCE [LARGE SCALE GENOMIC DNA]</scope>
    <source>
        <strain evidence="2 3">BB-1</strain>
    </source>
</reference>
<feature type="transmembrane region" description="Helical" evidence="1">
    <location>
        <begin position="274"/>
        <end position="291"/>
    </location>
</feature>
<accession>A0A178ML56</accession>
<evidence type="ECO:0008006" key="4">
    <source>
        <dbReference type="Google" id="ProtNLM"/>
    </source>
</evidence>
<name>A0A178ML56_9PROT</name>
<proteinExistence type="predicted"/>
<feature type="transmembrane region" description="Helical" evidence="1">
    <location>
        <begin position="363"/>
        <end position="387"/>
    </location>
</feature>
<organism evidence="2 3">
    <name type="scientific">Magnetospirillum moscoviense</name>
    <dbReference type="NCBI Taxonomy" id="1437059"/>
    <lineage>
        <taxon>Bacteria</taxon>
        <taxon>Pseudomonadati</taxon>
        <taxon>Pseudomonadota</taxon>
        <taxon>Alphaproteobacteria</taxon>
        <taxon>Rhodospirillales</taxon>
        <taxon>Rhodospirillaceae</taxon>
        <taxon>Magnetospirillum</taxon>
    </lineage>
</organism>
<evidence type="ECO:0000313" key="2">
    <source>
        <dbReference type="EMBL" id="OAN48877.1"/>
    </source>
</evidence>
<dbReference type="AlphaFoldDB" id="A0A178ML56"/>
<evidence type="ECO:0000256" key="1">
    <source>
        <dbReference type="SAM" id="Phobius"/>
    </source>
</evidence>
<comment type="caution">
    <text evidence="2">The sequence shown here is derived from an EMBL/GenBank/DDBJ whole genome shotgun (WGS) entry which is preliminary data.</text>
</comment>
<keyword evidence="1" id="KW-0472">Membrane</keyword>
<protein>
    <recommendedName>
        <fullName evidence="4">Membrane-associated oxidoreductase</fullName>
    </recommendedName>
</protein>
<gene>
    <name evidence="2" type="ORF">A6A05_02515</name>
</gene>
<sequence length="390" mass="43103">MDVGETIPAALVVELACKPEGDESVHPKGVQIRGATIIGELDFEDRTLTRPLWLSECTIADGINLRGARAKVLGFQDCPKIGGIEAGELRVDRSLLLRRSTVKGRVYLIGADIGGSLECSGSYLDGGDEPALRADMLKVAGAIFLRNGFRANGALVLDRAHVGALNDSPDCWPTQKGGLELNGFTYGALAAHCGLDSDSRLRWLHLQPKLNYFDPQPYEQLAKVMKAQGHNADARAVLIAKERDRRPFLQWHKRVLSVLFDVLVGYGYRPWLAAVWMAVFIAGGALAVAQADHLGHMVPAKERVYMDKAYVADRVLPAEYPHLQPVVYSLDVFLPFVDLQQEDYWMPTDQRGQARVFGRGMMLWRWLHIAFGWALSALFVAGITGLIKKE</sequence>
<keyword evidence="3" id="KW-1185">Reference proteome</keyword>
<evidence type="ECO:0000313" key="3">
    <source>
        <dbReference type="Proteomes" id="UP000078543"/>
    </source>
</evidence>
<keyword evidence="1" id="KW-1133">Transmembrane helix</keyword>
<dbReference type="STRING" id="1437059.A6A05_02515"/>